<feature type="domain" description="DUF2249" evidence="1">
    <location>
        <begin position="23"/>
        <end position="92"/>
    </location>
</feature>
<proteinExistence type="predicted"/>
<accession>A0A4Q2EEF1</accession>
<dbReference type="EMBL" id="PPCV01000010">
    <property type="protein sequence ID" value="RXW31323.1"/>
    <property type="molecule type" value="Genomic_DNA"/>
</dbReference>
<dbReference type="OrthoDB" id="8451629at2"/>
<evidence type="ECO:0000313" key="3">
    <source>
        <dbReference type="Proteomes" id="UP000290624"/>
    </source>
</evidence>
<organism evidence="2 3">
    <name type="scientific">Propioniciclava flava</name>
    <dbReference type="NCBI Taxonomy" id="2072026"/>
    <lineage>
        <taxon>Bacteria</taxon>
        <taxon>Bacillati</taxon>
        <taxon>Actinomycetota</taxon>
        <taxon>Actinomycetes</taxon>
        <taxon>Propionibacteriales</taxon>
        <taxon>Propionibacteriaceae</taxon>
        <taxon>Propioniciclava</taxon>
    </lineage>
</organism>
<reference evidence="2 3" key="1">
    <citation type="submission" date="2018-01" db="EMBL/GenBank/DDBJ databases">
        <title>Lactibacter flavus gen. nov., sp. nov., a novel bacterium of the family Propionibacteriaceae isolated from raw milk and dairy products.</title>
        <authorList>
            <person name="Wenning M."/>
            <person name="Breitenwieser F."/>
            <person name="Huptas C."/>
            <person name="von Neubeck M."/>
            <person name="Busse H.-J."/>
            <person name="Scherer S."/>
        </authorList>
    </citation>
    <scope>NUCLEOTIDE SEQUENCE [LARGE SCALE GENOMIC DNA]</scope>
    <source>
        <strain evidence="2 3">VG341</strain>
    </source>
</reference>
<dbReference type="AlphaFoldDB" id="A0A4Q2EEF1"/>
<evidence type="ECO:0000313" key="2">
    <source>
        <dbReference type="EMBL" id="RXW31323.1"/>
    </source>
</evidence>
<comment type="caution">
    <text evidence="2">The sequence shown here is derived from an EMBL/GenBank/DDBJ whole genome shotgun (WGS) entry which is preliminary data.</text>
</comment>
<dbReference type="Proteomes" id="UP000290624">
    <property type="component" value="Unassembled WGS sequence"/>
</dbReference>
<gene>
    <name evidence="2" type="ORF">C1706_12670</name>
</gene>
<name>A0A4Q2EEF1_9ACTN</name>
<dbReference type="RefSeq" id="WP_129459598.1">
    <property type="nucleotide sequence ID" value="NZ_PPCV01000010.1"/>
</dbReference>
<keyword evidence="3" id="KW-1185">Reference proteome</keyword>
<evidence type="ECO:0000259" key="1">
    <source>
        <dbReference type="Pfam" id="PF10006"/>
    </source>
</evidence>
<sequence length="93" mass="10117">MSDLPLVERPTCGCGHHDEDLPVLDARTIPHAIRHAAILGSLASLTPGRAMALIAPHDPLPLLAQIREAYGDAIEIGYRERGPEAWTLTFTRV</sequence>
<dbReference type="InterPro" id="IPR018720">
    <property type="entry name" value="DUF2249"/>
</dbReference>
<dbReference type="Pfam" id="PF10006">
    <property type="entry name" value="DUF2249"/>
    <property type="match status" value="1"/>
</dbReference>
<protein>
    <recommendedName>
        <fullName evidence="1">DUF2249 domain-containing protein</fullName>
    </recommendedName>
</protein>